<organism evidence="1 2">
    <name type="scientific">Edwardsiella tarda</name>
    <dbReference type="NCBI Taxonomy" id="636"/>
    <lineage>
        <taxon>Bacteria</taxon>
        <taxon>Pseudomonadati</taxon>
        <taxon>Pseudomonadota</taxon>
        <taxon>Gammaproteobacteria</taxon>
        <taxon>Enterobacterales</taxon>
        <taxon>Hafniaceae</taxon>
        <taxon>Edwardsiella</taxon>
    </lineage>
</organism>
<dbReference type="RefSeq" id="WP_098143197.1">
    <property type="nucleotide sequence ID" value="NZ_CP163408.1"/>
</dbReference>
<reference evidence="2" key="1">
    <citation type="submission" date="2017-09" db="EMBL/GenBank/DDBJ databases">
        <title>FDA dAtabase for Regulatory Grade micrObial Sequences (FDA-ARGOS): Supporting development and validation of Infectious Disease Dx tests.</title>
        <authorList>
            <person name="Goldberg B."/>
            <person name="Campos J."/>
            <person name="Tallon L."/>
            <person name="Sadzewicz L."/>
            <person name="Ott S."/>
            <person name="Zhao X."/>
            <person name="Nagaraj S."/>
            <person name="Vavikolanu K."/>
            <person name="Aluvathingal J."/>
            <person name="Nadendla S."/>
            <person name="Geyer C."/>
            <person name="Sichtig H."/>
        </authorList>
    </citation>
    <scope>NUCLEOTIDE SEQUENCE [LARGE SCALE GENOMIC DNA]</scope>
    <source>
        <strain evidence="2">FDAARGOS_370</strain>
    </source>
</reference>
<dbReference type="AlphaFoldDB" id="A0A2A7U2W2"/>
<name>A0A2A7U2W2_EDWTA</name>
<dbReference type="OrthoDB" id="9132369at2"/>
<dbReference type="Proteomes" id="UP000219788">
    <property type="component" value="Unassembled WGS sequence"/>
</dbReference>
<comment type="caution">
    <text evidence="1">The sequence shown here is derived from an EMBL/GenBank/DDBJ whole genome shotgun (WGS) entry which is preliminary data.</text>
</comment>
<evidence type="ECO:0000313" key="1">
    <source>
        <dbReference type="EMBL" id="PEH72659.1"/>
    </source>
</evidence>
<gene>
    <name evidence="1" type="ORF">CRM76_12320</name>
</gene>
<sequence>MTTIADVIGRVNTQLKDTLWARWPLAELCDYFNDALCAILLVRPEAGAELAHLPCVAGTRQQLPAGIFRLLEIVRVHDGQALLPVPREVLDSQYPDWHQLTGPVERYCYSDKTPLIYYLFPGAAEALMLEAVVCRTPTAVSITTLQDETAQQSVPLDPVYINPLIDWMLYRAFSKDNEGGANVALAMQHYHVFAEQLGIKQRSDALLRQALRNQYLGGES</sequence>
<accession>A0A2A7U2W2</accession>
<dbReference type="Pfam" id="PF24175">
    <property type="entry name" value="SU10_adaptor"/>
    <property type="match status" value="1"/>
</dbReference>
<protein>
    <submittedName>
        <fullName evidence="1">Uncharacterized protein</fullName>
    </submittedName>
</protein>
<proteinExistence type="predicted"/>
<evidence type="ECO:0000313" key="2">
    <source>
        <dbReference type="Proteomes" id="UP000219788"/>
    </source>
</evidence>
<dbReference type="InterPro" id="IPR056209">
    <property type="entry name" value="SU10_adaptor"/>
</dbReference>
<dbReference type="EMBL" id="PDDV01000013">
    <property type="protein sequence ID" value="PEH72659.1"/>
    <property type="molecule type" value="Genomic_DNA"/>
</dbReference>